<evidence type="ECO:0000313" key="10">
    <source>
        <dbReference type="EMBL" id="SMF60897.1"/>
    </source>
</evidence>
<evidence type="ECO:0000256" key="5">
    <source>
        <dbReference type="ARBA" id="ARBA00023163"/>
    </source>
</evidence>
<evidence type="ECO:0000256" key="2">
    <source>
        <dbReference type="ARBA" id="ARBA00023012"/>
    </source>
</evidence>
<dbReference type="Proteomes" id="UP000192917">
    <property type="component" value="Unassembled WGS sequence"/>
</dbReference>
<keyword evidence="11" id="KW-1185">Reference proteome</keyword>
<protein>
    <submittedName>
        <fullName evidence="10">Two-component system, OmpR family, phosphate regulon response regulator OmpR</fullName>
    </submittedName>
</protein>
<evidence type="ECO:0000259" key="9">
    <source>
        <dbReference type="PROSITE" id="PS51755"/>
    </source>
</evidence>
<dbReference type="PROSITE" id="PS51755">
    <property type="entry name" value="OMPR_PHOB"/>
    <property type="match status" value="1"/>
</dbReference>
<dbReference type="GO" id="GO:0005829">
    <property type="term" value="C:cytosol"/>
    <property type="evidence" value="ECO:0007669"/>
    <property type="project" value="TreeGrafter"/>
</dbReference>
<keyword evidence="2" id="KW-0902">Two-component regulatory system</keyword>
<evidence type="ECO:0000256" key="3">
    <source>
        <dbReference type="ARBA" id="ARBA00023015"/>
    </source>
</evidence>
<dbReference type="Pfam" id="PF00486">
    <property type="entry name" value="Trans_reg_C"/>
    <property type="match status" value="1"/>
</dbReference>
<dbReference type="SUPFAM" id="SSF46894">
    <property type="entry name" value="C-terminal effector domain of the bipartite response regulators"/>
    <property type="match status" value="1"/>
</dbReference>
<dbReference type="RefSeq" id="WP_322111213.1">
    <property type="nucleotide sequence ID" value="NZ_FWZX01000023.1"/>
</dbReference>
<dbReference type="InterPro" id="IPR039420">
    <property type="entry name" value="WalR-like"/>
</dbReference>
<dbReference type="FunFam" id="3.40.50.2300:FF:000001">
    <property type="entry name" value="DNA-binding response regulator PhoB"/>
    <property type="match status" value="1"/>
</dbReference>
<organism evidence="10 11">
    <name type="scientific">Tistlia consotensis USBA 355</name>
    <dbReference type="NCBI Taxonomy" id="560819"/>
    <lineage>
        <taxon>Bacteria</taxon>
        <taxon>Pseudomonadati</taxon>
        <taxon>Pseudomonadota</taxon>
        <taxon>Alphaproteobacteria</taxon>
        <taxon>Rhodospirillales</taxon>
        <taxon>Rhodovibrionaceae</taxon>
        <taxon>Tistlia</taxon>
    </lineage>
</organism>
<dbReference type="PROSITE" id="PS50110">
    <property type="entry name" value="RESPONSE_REGULATORY"/>
    <property type="match status" value="1"/>
</dbReference>
<evidence type="ECO:0000256" key="4">
    <source>
        <dbReference type="ARBA" id="ARBA00023125"/>
    </source>
</evidence>
<evidence type="ECO:0000256" key="6">
    <source>
        <dbReference type="PROSITE-ProRule" id="PRU00169"/>
    </source>
</evidence>
<dbReference type="Gene3D" id="1.10.10.10">
    <property type="entry name" value="Winged helix-like DNA-binding domain superfamily/Winged helix DNA-binding domain"/>
    <property type="match status" value="1"/>
</dbReference>
<dbReference type="InterPro" id="IPR016032">
    <property type="entry name" value="Sig_transdc_resp-reg_C-effctor"/>
</dbReference>
<evidence type="ECO:0000259" key="8">
    <source>
        <dbReference type="PROSITE" id="PS50110"/>
    </source>
</evidence>
<evidence type="ECO:0000256" key="7">
    <source>
        <dbReference type="PROSITE-ProRule" id="PRU01091"/>
    </source>
</evidence>
<dbReference type="STRING" id="560819.SAMN05428998_123106"/>
<dbReference type="CDD" id="cd00383">
    <property type="entry name" value="trans_reg_C"/>
    <property type="match status" value="1"/>
</dbReference>
<dbReference type="Gene3D" id="6.10.250.690">
    <property type="match status" value="1"/>
</dbReference>
<feature type="modified residue" description="4-aspartylphosphate" evidence="6">
    <location>
        <position position="69"/>
    </location>
</feature>
<feature type="domain" description="Response regulatory" evidence="8">
    <location>
        <begin position="20"/>
        <end position="133"/>
    </location>
</feature>
<dbReference type="SMART" id="SM00862">
    <property type="entry name" value="Trans_reg_C"/>
    <property type="match status" value="1"/>
</dbReference>
<feature type="domain" description="OmpR/PhoB-type" evidence="9">
    <location>
        <begin position="147"/>
        <end position="247"/>
    </location>
</feature>
<keyword evidence="1 6" id="KW-0597">Phosphoprotein</keyword>
<dbReference type="PANTHER" id="PTHR48111:SF4">
    <property type="entry name" value="DNA-BINDING DUAL TRANSCRIPTIONAL REGULATOR OMPR"/>
    <property type="match status" value="1"/>
</dbReference>
<dbReference type="GO" id="GO:0000976">
    <property type="term" value="F:transcription cis-regulatory region binding"/>
    <property type="evidence" value="ECO:0007669"/>
    <property type="project" value="TreeGrafter"/>
</dbReference>
<dbReference type="InterPro" id="IPR001789">
    <property type="entry name" value="Sig_transdc_resp-reg_receiver"/>
</dbReference>
<dbReference type="PANTHER" id="PTHR48111">
    <property type="entry name" value="REGULATOR OF RPOS"/>
    <property type="match status" value="1"/>
</dbReference>
<dbReference type="GO" id="GO:0006355">
    <property type="term" value="P:regulation of DNA-templated transcription"/>
    <property type="evidence" value="ECO:0007669"/>
    <property type="project" value="InterPro"/>
</dbReference>
<dbReference type="AlphaFoldDB" id="A0A1Y6CFI5"/>
<proteinExistence type="predicted"/>
<gene>
    <name evidence="10" type="ORF">SAMN05428998_123106</name>
</gene>
<dbReference type="SUPFAM" id="SSF52172">
    <property type="entry name" value="CheY-like"/>
    <property type="match status" value="1"/>
</dbReference>
<dbReference type="EMBL" id="FWZX01000023">
    <property type="protein sequence ID" value="SMF60897.1"/>
    <property type="molecule type" value="Genomic_DNA"/>
</dbReference>
<dbReference type="GO" id="GO:0032993">
    <property type="term" value="C:protein-DNA complex"/>
    <property type="evidence" value="ECO:0007669"/>
    <property type="project" value="TreeGrafter"/>
</dbReference>
<keyword evidence="3" id="KW-0805">Transcription regulation</keyword>
<evidence type="ECO:0000313" key="11">
    <source>
        <dbReference type="Proteomes" id="UP000192917"/>
    </source>
</evidence>
<keyword evidence="5" id="KW-0804">Transcription</keyword>
<evidence type="ECO:0000256" key="1">
    <source>
        <dbReference type="ARBA" id="ARBA00022553"/>
    </source>
</evidence>
<accession>A0A1Y6CFI5</accession>
<dbReference type="CDD" id="cd17574">
    <property type="entry name" value="REC_OmpR"/>
    <property type="match status" value="1"/>
</dbReference>
<dbReference type="Gene3D" id="3.40.50.2300">
    <property type="match status" value="1"/>
</dbReference>
<name>A0A1Y6CFI5_9PROT</name>
<dbReference type="SMART" id="SM00448">
    <property type="entry name" value="REC"/>
    <property type="match status" value="1"/>
</dbReference>
<dbReference type="InterPro" id="IPR036388">
    <property type="entry name" value="WH-like_DNA-bd_sf"/>
</dbReference>
<dbReference type="InterPro" id="IPR001867">
    <property type="entry name" value="OmpR/PhoB-type_DNA-bd"/>
</dbReference>
<dbReference type="GO" id="GO:0000156">
    <property type="term" value="F:phosphorelay response regulator activity"/>
    <property type="evidence" value="ECO:0007669"/>
    <property type="project" value="TreeGrafter"/>
</dbReference>
<reference evidence="10 11" key="1">
    <citation type="submission" date="2017-04" db="EMBL/GenBank/DDBJ databases">
        <authorList>
            <person name="Afonso C.L."/>
            <person name="Miller P.J."/>
            <person name="Scott M.A."/>
            <person name="Spackman E."/>
            <person name="Goraichik I."/>
            <person name="Dimitrov K.M."/>
            <person name="Suarez D.L."/>
            <person name="Swayne D.E."/>
        </authorList>
    </citation>
    <scope>NUCLEOTIDE SEQUENCE [LARGE SCALE GENOMIC DNA]</scope>
    <source>
        <strain evidence="10 11">USBA 355</strain>
    </source>
</reference>
<dbReference type="Pfam" id="PF00072">
    <property type="entry name" value="Response_reg"/>
    <property type="match status" value="1"/>
</dbReference>
<feature type="DNA-binding region" description="OmpR/PhoB-type" evidence="7">
    <location>
        <begin position="147"/>
        <end position="247"/>
    </location>
</feature>
<sequence length="248" mass="27893">MAMSESPTTGRRTADESAVHILVVDDDTRLRELLKRFLSERGYLVLEAADAAEARARLAAFDVDLIVLDIMMPGESGLELTQALRRDKQVPILLLTAMDEVESRIAGFESGADDYLSKPFEPRELLLRIQAILRRTAAMPAAEPPRPQSLRFGRFVFDLTREELREERIDGHRFVRLTAAETVLLAALARRPGVAIGREALAAESPDIGNQRTIDVQMTRLRRKIEDDPKYPRYLQTVRGIGYALIPD</sequence>
<dbReference type="InterPro" id="IPR011006">
    <property type="entry name" value="CheY-like_superfamily"/>
</dbReference>
<keyword evidence="4 7" id="KW-0238">DNA-binding</keyword>